<dbReference type="EMBL" id="CP116346">
    <property type="protein sequence ID" value="WIT12598.1"/>
    <property type="molecule type" value="Genomic_DNA"/>
</dbReference>
<dbReference type="Pfam" id="PF13520">
    <property type="entry name" value="AA_permease_2"/>
    <property type="match status" value="1"/>
</dbReference>
<protein>
    <submittedName>
        <fullName evidence="7">APC family permease</fullName>
    </submittedName>
</protein>
<evidence type="ECO:0000256" key="6">
    <source>
        <dbReference type="SAM" id="Phobius"/>
    </source>
</evidence>
<dbReference type="GO" id="GO:0005886">
    <property type="term" value="C:plasma membrane"/>
    <property type="evidence" value="ECO:0007669"/>
    <property type="project" value="UniProtKB-SubCell"/>
</dbReference>
<keyword evidence="5 6" id="KW-0472">Membrane</keyword>
<evidence type="ECO:0000313" key="7">
    <source>
        <dbReference type="EMBL" id="WIT12598.1"/>
    </source>
</evidence>
<proteinExistence type="predicted"/>
<evidence type="ECO:0000256" key="2">
    <source>
        <dbReference type="ARBA" id="ARBA00022475"/>
    </source>
</evidence>
<dbReference type="GO" id="GO:0022857">
    <property type="term" value="F:transmembrane transporter activity"/>
    <property type="evidence" value="ECO:0007669"/>
    <property type="project" value="InterPro"/>
</dbReference>
<dbReference type="PANTHER" id="PTHR42770:SF16">
    <property type="entry name" value="AMINO ACID PERMEASE"/>
    <property type="match status" value="1"/>
</dbReference>
<feature type="transmembrane region" description="Helical" evidence="6">
    <location>
        <begin position="356"/>
        <end position="375"/>
    </location>
</feature>
<feature type="transmembrane region" description="Helical" evidence="6">
    <location>
        <begin position="411"/>
        <end position="429"/>
    </location>
</feature>
<evidence type="ECO:0000256" key="1">
    <source>
        <dbReference type="ARBA" id="ARBA00004651"/>
    </source>
</evidence>
<dbReference type="PIRSF" id="PIRSF006060">
    <property type="entry name" value="AA_transporter"/>
    <property type="match status" value="1"/>
</dbReference>
<feature type="transmembrane region" description="Helical" evidence="6">
    <location>
        <begin position="193"/>
        <end position="212"/>
    </location>
</feature>
<organism evidence="7 8">
    <name type="scientific">Paucibacter sediminis</name>
    <dbReference type="NCBI Taxonomy" id="3019553"/>
    <lineage>
        <taxon>Bacteria</taxon>
        <taxon>Pseudomonadati</taxon>
        <taxon>Pseudomonadota</taxon>
        <taxon>Betaproteobacteria</taxon>
        <taxon>Burkholderiales</taxon>
        <taxon>Sphaerotilaceae</taxon>
        <taxon>Roseateles</taxon>
    </lineage>
</organism>
<feature type="transmembrane region" description="Helical" evidence="6">
    <location>
        <begin position="155"/>
        <end position="173"/>
    </location>
</feature>
<sequence length="450" mass="47386">MSTDQQGQLKRALSYRDLVFYGLAYTAPVTPLTMAGFVWEESHGLIALAFLLGALCVYFTASSYAVMTRELPSAGSVYGFASHTMGPFAGFLAGWMILLDYLLVPAFIYAMCAVGLETLMPGVGRAGWVLISVGVTVVVNWYGITVTSRVSMLSVLLQLLLVGGVTLLGLWALQGGRGSGALSLAPLLPAGPWDGSAVLAATSICVMSYLGFDAVSTLAEEVRDGETRLVGRAILTNLAITGSLCVGVSWVMGNLLAGFTVHDPALVIYELLDQLAGPGAGVALAWFLTIVVGVPNVLPMQVGVARVLFAMGRDRTLPAVLAKVNRRHGNPWVAMVVSTAVSLGIALAMRNRISELAIFISVGALTGFMAVHLSVLVRFGRRAGRRWWSHLLAPLMGIAVILTILSHLSAMALAVGGGWLLAGLAYRLLSRGGPSGMPAEPPSQPAHKNI</sequence>
<comment type="subcellular location">
    <subcellularLocation>
        <location evidence="1">Cell membrane</location>
        <topology evidence="1">Multi-pass membrane protein</topology>
    </subcellularLocation>
</comment>
<feature type="transmembrane region" description="Helical" evidence="6">
    <location>
        <begin position="283"/>
        <end position="309"/>
    </location>
</feature>
<feature type="transmembrane region" description="Helical" evidence="6">
    <location>
        <begin position="18"/>
        <end position="39"/>
    </location>
</feature>
<feature type="transmembrane region" description="Helical" evidence="6">
    <location>
        <begin position="45"/>
        <end position="67"/>
    </location>
</feature>
<dbReference type="Gene3D" id="1.20.1740.10">
    <property type="entry name" value="Amino acid/polyamine transporter I"/>
    <property type="match status" value="1"/>
</dbReference>
<keyword evidence="3 6" id="KW-0812">Transmembrane</keyword>
<dbReference type="RefSeq" id="WP_285233696.1">
    <property type="nucleotide sequence ID" value="NZ_CP116346.1"/>
</dbReference>
<name>A0AA95NFF5_9BURK</name>
<dbReference type="PANTHER" id="PTHR42770">
    <property type="entry name" value="AMINO ACID TRANSPORTER-RELATED"/>
    <property type="match status" value="1"/>
</dbReference>
<keyword evidence="8" id="KW-1185">Reference proteome</keyword>
<evidence type="ECO:0000256" key="4">
    <source>
        <dbReference type="ARBA" id="ARBA00022989"/>
    </source>
</evidence>
<dbReference type="InterPro" id="IPR002293">
    <property type="entry name" value="AA/rel_permease1"/>
</dbReference>
<dbReference type="AlphaFoldDB" id="A0AA95NFF5"/>
<keyword evidence="4 6" id="KW-1133">Transmembrane helix</keyword>
<dbReference type="InterPro" id="IPR050367">
    <property type="entry name" value="APC_superfamily"/>
</dbReference>
<dbReference type="Proteomes" id="UP001177769">
    <property type="component" value="Chromosome"/>
</dbReference>
<feature type="transmembrane region" description="Helical" evidence="6">
    <location>
        <begin position="387"/>
        <end position="405"/>
    </location>
</feature>
<accession>A0AA95NFF5</accession>
<feature type="transmembrane region" description="Helical" evidence="6">
    <location>
        <begin position="233"/>
        <end position="252"/>
    </location>
</feature>
<evidence type="ECO:0000313" key="8">
    <source>
        <dbReference type="Proteomes" id="UP001177769"/>
    </source>
</evidence>
<feature type="transmembrane region" description="Helical" evidence="6">
    <location>
        <begin position="330"/>
        <end position="350"/>
    </location>
</feature>
<dbReference type="KEGG" id="pais:PFX98_03030"/>
<feature type="transmembrane region" description="Helical" evidence="6">
    <location>
        <begin position="123"/>
        <end position="143"/>
    </location>
</feature>
<keyword evidence="2" id="KW-1003">Cell membrane</keyword>
<feature type="transmembrane region" description="Helical" evidence="6">
    <location>
        <begin position="88"/>
        <end position="111"/>
    </location>
</feature>
<evidence type="ECO:0000256" key="5">
    <source>
        <dbReference type="ARBA" id="ARBA00023136"/>
    </source>
</evidence>
<reference evidence="7" key="1">
    <citation type="submission" date="2023-01" db="EMBL/GenBank/DDBJ databases">
        <title>Whole genome sequence of Paucibacter sp. S2-9 isolated from pond sediment.</title>
        <authorList>
            <person name="Jung J.Y."/>
        </authorList>
    </citation>
    <scope>NUCLEOTIDE SEQUENCE</scope>
    <source>
        <strain evidence="7">S2-9</strain>
    </source>
</reference>
<gene>
    <name evidence="7" type="ORF">PFX98_03030</name>
</gene>
<evidence type="ECO:0000256" key="3">
    <source>
        <dbReference type="ARBA" id="ARBA00022692"/>
    </source>
</evidence>